<dbReference type="SUPFAM" id="SSF51197">
    <property type="entry name" value="Clavaminate synthase-like"/>
    <property type="match status" value="1"/>
</dbReference>
<accession>A0A445JJ92</accession>
<gene>
    <name evidence="3" type="ORF">D0Y65_021433</name>
</gene>
<sequence>MINRIVGVFARRGCNIESLTFGLNEDKAIPSSPRRIFSVWWSERSCWSTCWSTVTTRVFGKSVVFVATESEMVLVERLVDRKAEIMESLLVRIGTAREEMKHVKNFDYVVVNAKGKLDNAVKLMESIIDARKLGFVRGLLSYNGQSTCEAGKKLYSLIALSLNMDEDFFDKIGAVDKPSAFLRLLRYPPGEMGPHQEICSAHSDTGALTLLLTDGVLGLQVLTSLLVQL</sequence>
<keyword evidence="4" id="KW-1185">Reference proteome</keyword>
<evidence type="ECO:0000256" key="1">
    <source>
        <dbReference type="ARBA" id="ARBA00022679"/>
    </source>
</evidence>
<dbReference type="InterPro" id="IPR027443">
    <property type="entry name" value="IPNS-like_sf"/>
</dbReference>
<comment type="caution">
    <text evidence="3">The sequence shown here is derived from an EMBL/GenBank/DDBJ whole genome shotgun (WGS) entry which is preliminary data.</text>
</comment>
<dbReference type="PANTHER" id="PTHR23117:SF13">
    <property type="entry name" value="GUANYLATE KINASE"/>
    <property type="match status" value="1"/>
</dbReference>
<dbReference type="GO" id="GO:0005829">
    <property type="term" value="C:cytosol"/>
    <property type="evidence" value="ECO:0007669"/>
    <property type="project" value="TreeGrafter"/>
</dbReference>
<dbReference type="Pfam" id="PF00625">
    <property type="entry name" value="Guanylate_kin"/>
    <property type="match status" value="1"/>
</dbReference>
<dbReference type="PANTHER" id="PTHR23117">
    <property type="entry name" value="GUANYLATE KINASE-RELATED"/>
    <property type="match status" value="1"/>
</dbReference>
<dbReference type="EMBL" id="QZWG01000008">
    <property type="protein sequence ID" value="RZB98497.1"/>
    <property type="molecule type" value="Genomic_DNA"/>
</dbReference>
<dbReference type="Gene3D" id="2.60.120.330">
    <property type="entry name" value="B-lactam Antibiotic, Isopenicillin N Synthase, Chain"/>
    <property type="match status" value="1"/>
</dbReference>
<dbReference type="Proteomes" id="UP000289340">
    <property type="component" value="Chromosome 8"/>
</dbReference>
<feature type="domain" description="Guanylate kinase/L-type calcium channel beta subunit" evidence="2">
    <location>
        <begin position="54"/>
        <end position="130"/>
    </location>
</feature>
<dbReference type="SUPFAM" id="SSF52540">
    <property type="entry name" value="P-loop containing nucleoside triphosphate hydrolases"/>
    <property type="match status" value="1"/>
</dbReference>
<keyword evidence="3" id="KW-0418">Kinase</keyword>
<dbReference type="Gene3D" id="3.30.70.260">
    <property type="match status" value="1"/>
</dbReference>
<dbReference type="Gene3D" id="3.40.50.300">
    <property type="entry name" value="P-loop containing nucleotide triphosphate hydrolases"/>
    <property type="match status" value="1"/>
</dbReference>
<name>A0A445JJ92_GLYSO</name>
<evidence type="ECO:0000259" key="2">
    <source>
        <dbReference type="Pfam" id="PF00625"/>
    </source>
</evidence>
<organism evidence="3 4">
    <name type="scientific">Glycine soja</name>
    <name type="common">Wild soybean</name>
    <dbReference type="NCBI Taxonomy" id="3848"/>
    <lineage>
        <taxon>Eukaryota</taxon>
        <taxon>Viridiplantae</taxon>
        <taxon>Streptophyta</taxon>
        <taxon>Embryophyta</taxon>
        <taxon>Tracheophyta</taxon>
        <taxon>Spermatophyta</taxon>
        <taxon>Magnoliopsida</taxon>
        <taxon>eudicotyledons</taxon>
        <taxon>Gunneridae</taxon>
        <taxon>Pentapetalae</taxon>
        <taxon>rosids</taxon>
        <taxon>fabids</taxon>
        <taxon>Fabales</taxon>
        <taxon>Fabaceae</taxon>
        <taxon>Papilionoideae</taxon>
        <taxon>50 kb inversion clade</taxon>
        <taxon>NPAAA clade</taxon>
        <taxon>indigoferoid/millettioid clade</taxon>
        <taxon>Phaseoleae</taxon>
        <taxon>Glycine</taxon>
        <taxon>Glycine subgen. Soja</taxon>
    </lineage>
</organism>
<dbReference type="GO" id="GO:0004385">
    <property type="term" value="F:GMP kinase activity"/>
    <property type="evidence" value="ECO:0007669"/>
    <property type="project" value="TreeGrafter"/>
</dbReference>
<dbReference type="InterPro" id="IPR008145">
    <property type="entry name" value="GK/Ca_channel_bsu"/>
</dbReference>
<dbReference type="AlphaFoldDB" id="A0A445JJ92"/>
<evidence type="ECO:0000313" key="4">
    <source>
        <dbReference type="Proteomes" id="UP000289340"/>
    </source>
</evidence>
<keyword evidence="1" id="KW-0808">Transferase</keyword>
<protein>
    <submittedName>
        <fullName evidence="3">Guanylate kinase 3, chloroplastic</fullName>
    </submittedName>
</protein>
<proteinExistence type="predicted"/>
<evidence type="ECO:0000313" key="3">
    <source>
        <dbReference type="EMBL" id="RZB98497.1"/>
    </source>
</evidence>
<reference evidence="3 4" key="1">
    <citation type="submission" date="2018-09" db="EMBL/GenBank/DDBJ databases">
        <title>A high-quality reference genome of wild soybean provides a powerful tool to mine soybean genomes.</title>
        <authorList>
            <person name="Xie M."/>
            <person name="Chung C.Y.L."/>
            <person name="Li M.-W."/>
            <person name="Wong F.-L."/>
            <person name="Chan T.-F."/>
            <person name="Lam H.-M."/>
        </authorList>
    </citation>
    <scope>NUCLEOTIDE SEQUENCE [LARGE SCALE GENOMIC DNA]</scope>
    <source>
        <strain evidence="4">cv. W05</strain>
        <tissue evidence="3">Hypocotyl of etiolated seedlings</tissue>
    </source>
</reference>
<dbReference type="InterPro" id="IPR027417">
    <property type="entry name" value="P-loop_NTPase"/>
</dbReference>